<sequence>MAASLSTMALATAAKPPLLGPQILQIQSAHSTTLSLRSDQMFTAISIPSRRPSLPRVRSAGSPSHQEYETFPRSLKSRLAAGETLYGLFLLSASPTLAEIAGLAGYDYVVVDMEHGPGGISDALPCLRALAAAHTPAVLRLPEPSAVWAKKALDIGPQGIMFPMVDSPAAAAHAVSCCRFPPRGVRGSAHTVVRASAYGLDDGYLARCEEELLVMCQVESVDAVSEIEAIATVEGVDVIQMGPLDLSGSMGYLWDPGNKKVRQVLRELERRVLGLKKRQSEANAAAEGGSASLGGPYLGGFAMPHDPPEELKARGYHMVAGAVDVGLFRQAAAEDVRRFRRAEVEIGEEGHEDEKPRDESYWSEISDDGSYWSDSKPDRPIGRPVILQHRSVHSVAQRSTRPVALQHRLAVQPTCSLGNTDLLLN</sequence>
<dbReference type="InterPro" id="IPR040442">
    <property type="entry name" value="Pyrv_kinase-like_dom_sf"/>
</dbReference>
<dbReference type="GO" id="GO:0016832">
    <property type="term" value="F:aldehyde-lyase activity"/>
    <property type="evidence" value="ECO:0007669"/>
    <property type="project" value="TreeGrafter"/>
</dbReference>
<comment type="similarity">
    <text evidence="1">Belongs to the HpcH/HpaI aldolase family.</text>
</comment>
<keyword evidence="3" id="KW-0456">Lyase</keyword>
<organism evidence="7 8">
    <name type="scientific">Zingiber officinale</name>
    <name type="common">Ginger</name>
    <name type="synonym">Amomum zingiber</name>
    <dbReference type="NCBI Taxonomy" id="94328"/>
    <lineage>
        <taxon>Eukaryota</taxon>
        <taxon>Viridiplantae</taxon>
        <taxon>Streptophyta</taxon>
        <taxon>Embryophyta</taxon>
        <taxon>Tracheophyta</taxon>
        <taxon>Spermatophyta</taxon>
        <taxon>Magnoliopsida</taxon>
        <taxon>Liliopsida</taxon>
        <taxon>Zingiberales</taxon>
        <taxon>Zingiberaceae</taxon>
        <taxon>Zingiber</taxon>
    </lineage>
</organism>
<dbReference type="InterPro" id="IPR050251">
    <property type="entry name" value="HpcH-HpaI_aldolase"/>
</dbReference>
<evidence type="ECO:0000313" key="7">
    <source>
        <dbReference type="EMBL" id="KAG6505773.1"/>
    </source>
</evidence>
<dbReference type="GO" id="GO:0046872">
    <property type="term" value="F:metal ion binding"/>
    <property type="evidence" value="ECO:0007669"/>
    <property type="project" value="UniProtKB-KW"/>
</dbReference>
<dbReference type="FunFam" id="3.20.20.60:FF:000028">
    <property type="entry name" value="2-keto-3-deoxy-L-rhamnonate aldolase-like"/>
    <property type="match status" value="1"/>
</dbReference>
<dbReference type="PANTHER" id="PTHR30502:SF0">
    <property type="entry name" value="PHOSPHOENOLPYRUVATE CARBOXYLASE FAMILY PROTEIN"/>
    <property type="match status" value="1"/>
</dbReference>
<dbReference type="InterPro" id="IPR015813">
    <property type="entry name" value="Pyrv/PenolPyrv_kinase-like_dom"/>
</dbReference>
<dbReference type="Pfam" id="PF03328">
    <property type="entry name" value="HpcH_HpaI"/>
    <property type="match status" value="1"/>
</dbReference>
<evidence type="ECO:0000256" key="3">
    <source>
        <dbReference type="ARBA" id="ARBA00023239"/>
    </source>
</evidence>
<name>A0A8J5GCF8_ZINOF</name>
<comment type="caution">
    <text evidence="7">The sequence shown here is derived from an EMBL/GenBank/DDBJ whole genome shotgun (WGS) entry which is preliminary data.</text>
</comment>
<evidence type="ECO:0000256" key="1">
    <source>
        <dbReference type="ARBA" id="ARBA00005568"/>
    </source>
</evidence>
<evidence type="ECO:0000256" key="4">
    <source>
        <dbReference type="SAM" id="Coils"/>
    </source>
</evidence>
<keyword evidence="2" id="KW-0479">Metal-binding</keyword>
<dbReference type="InterPro" id="IPR005000">
    <property type="entry name" value="Aldolase/citrate-lyase_domain"/>
</dbReference>
<dbReference type="EMBL" id="JACMSC010000010">
    <property type="protein sequence ID" value="KAG6505773.1"/>
    <property type="molecule type" value="Genomic_DNA"/>
</dbReference>
<evidence type="ECO:0000256" key="5">
    <source>
        <dbReference type="SAM" id="MobiDB-lite"/>
    </source>
</evidence>
<accession>A0A8J5GCF8</accession>
<dbReference type="Gene3D" id="3.20.20.60">
    <property type="entry name" value="Phosphoenolpyruvate-binding domains"/>
    <property type="match status" value="1"/>
</dbReference>
<gene>
    <name evidence="7" type="ORF">ZIOFF_038138</name>
</gene>
<evidence type="ECO:0000256" key="2">
    <source>
        <dbReference type="ARBA" id="ARBA00022723"/>
    </source>
</evidence>
<protein>
    <recommendedName>
        <fullName evidence="6">HpcH/HpaI aldolase/citrate lyase domain-containing protein</fullName>
    </recommendedName>
</protein>
<proteinExistence type="inferred from homology"/>
<feature type="compositionally biased region" description="Basic and acidic residues" evidence="5">
    <location>
        <begin position="347"/>
        <end position="360"/>
    </location>
</feature>
<keyword evidence="8" id="KW-1185">Reference proteome</keyword>
<feature type="region of interest" description="Disordered" evidence="5">
    <location>
        <begin position="347"/>
        <end position="378"/>
    </location>
</feature>
<dbReference type="GO" id="GO:0005737">
    <property type="term" value="C:cytoplasm"/>
    <property type="evidence" value="ECO:0007669"/>
    <property type="project" value="TreeGrafter"/>
</dbReference>
<feature type="coiled-coil region" evidence="4">
    <location>
        <begin position="258"/>
        <end position="285"/>
    </location>
</feature>
<dbReference type="AlphaFoldDB" id="A0A8J5GCF8"/>
<reference evidence="7 8" key="1">
    <citation type="submission" date="2020-08" db="EMBL/GenBank/DDBJ databases">
        <title>Plant Genome Project.</title>
        <authorList>
            <person name="Zhang R.-G."/>
        </authorList>
    </citation>
    <scope>NUCLEOTIDE SEQUENCE [LARGE SCALE GENOMIC DNA]</scope>
    <source>
        <tissue evidence="7">Rhizome</tissue>
    </source>
</reference>
<dbReference type="SUPFAM" id="SSF51621">
    <property type="entry name" value="Phosphoenolpyruvate/pyruvate domain"/>
    <property type="match status" value="1"/>
</dbReference>
<evidence type="ECO:0000259" key="6">
    <source>
        <dbReference type="Pfam" id="PF03328"/>
    </source>
</evidence>
<keyword evidence="4" id="KW-0175">Coiled coil</keyword>
<dbReference type="Proteomes" id="UP000734854">
    <property type="component" value="Unassembled WGS sequence"/>
</dbReference>
<feature type="domain" description="HpcH/HpaI aldolase/citrate lyase" evidence="6">
    <location>
        <begin position="86"/>
        <end position="330"/>
    </location>
</feature>
<evidence type="ECO:0000313" key="8">
    <source>
        <dbReference type="Proteomes" id="UP000734854"/>
    </source>
</evidence>
<dbReference type="PANTHER" id="PTHR30502">
    <property type="entry name" value="2-KETO-3-DEOXY-L-RHAMNONATE ALDOLASE"/>
    <property type="match status" value="1"/>
</dbReference>